<dbReference type="AlphaFoldDB" id="A0A368NZY9"/>
<dbReference type="GeneID" id="60680899"/>
<accession>A0A368NZY9</accession>
<dbReference type="OrthoDB" id="7183688at2"/>
<gene>
    <name evidence="1" type="ORF">DXT89_06035</name>
</gene>
<sequence length="468" mass="52354">MAKKAAAKFDRAGLASLGAEKLAEILLDEASANKALKLRLQAALAGAAGSTKVLARIDKRLDQIERSASGITANRARELSTELGGMMRTIGGELGDDPVAAAERMVRMMSVMLGMTHRLYDRSAKLEKLSEEIIAAAVSMIGALPEAGQVTLVPALEKVRDADKHRELGDVFSQVMAVLGTAAADTWKQLLEGALKNSRSPHHILQLLQDLAVKRQDFDEVIRLEQVKPELYQDSLVLAHLLFDAQRFEQALEWVRRKPKGMRVIRIGGMTAAAGPDYGVQERKLLEADILERLKRRGDAQALRWQEFCETFEPDVLRTYIAKLDDFAEFEEMDKALDLVMNSKDVYKSLWFLIGWPKLDLAAQLVIDHAQDWDGRQYELLSSAAEKLSEEQPEAATVLYRVLVNDILKRSLSQAYHHATAYLVALADLVPRVSAMNGQSDHVRFMQSLRLKHAKKYSFWTLLPEDLR</sequence>
<organism evidence="1 2">
    <name type="scientific">Agrobacterium vitis</name>
    <name type="common">Rhizobium vitis</name>
    <dbReference type="NCBI Taxonomy" id="373"/>
    <lineage>
        <taxon>Bacteria</taxon>
        <taxon>Pseudomonadati</taxon>
        <taxon>Pseudomonadota</taxon>
        <taxon>Alphaproteobacteria</taxon>
        <taxon>Hyphomicrobiales</taxon>
        <taxon>Rhizobiaceae</taxon>
        <taxon>Rhizobium/Agrobacterium group</taxon>
        <taxon>Agrobacterium</taxon>
    </lineage>
</organism>
<dbReference type="Pfam" id="PF21810">
    <property type="entry name" value="DUF6880"/>
    <property type="match status" value="1"/>
</dbReference>
<dbReference type="EMBL" id="QUSG01000002">
    <property type="protein sequence ID" value="KAA3530280.1"/>
    <property type="molecule type" value="Genomic_DNA"/>
</dbReference>
<dbReference type="RefSeq" id="WP_060717546.1">
    <property type="nucleotide sequence ID" value="NZ_CP055266.1"/>
</dbReference>
<proteinExistence type="predicted"/>
<dbReference type="InterPro" id="IPR049245">
    <property type="entry name" value="DUF6880"/>
</dbReference>
<name>A0A368NZY9_AGRVI</name>
<reference evidence="1 2" key="1">
    <citation type="submission" date="2018-08" db="EMBL/GenBank/DDBJ databases">
        <title>Genome sequencing of Agrobacterium vitis strain ICMP 10754.</title>
        <authorList>
            <person name="Visnovsky S.B."/>
            <person name="Pitman A.R."/>
        </authorList>
    </citation>
    <scope>NUCLEOTIDE SEQUENCE [LARGE SCALE GENOMIC DNA]</scope>
    <source>
        <strain evidence="1 2">ICMP 10754</strain>
    </source>
</reference>
<evidence type="ECO:0000313" key="2">
    <source>
        <dbReference type="Proteomes" id="UP000436911"/>
    </source>
</evidence>
<protein>
    <submittedName>
        <fullName evidence="1">Uncharacterized protein</fullName>
    </submittedName>
</protein>
<dbReference type="Proteomes" id="UP000436911">
    <property type="component" value="Unassembled WGS sequence"/>
</dbReference>
<comment type="caution">
    <text evidence="1">The sequence shown here is derived from an EMBL/GenBank/DDBJ whole genome shotgun (WGS) entry which is preliminary data.</text>
</comment>
<evidence type="ECO:0000313" key="1">
    <source>
        <dbReference type="EMBL" id="KAA3530280.1"/>
    </source>
</evidence>